<evidence type="ECO:0000256" key="7">
    <source>
        <dbReference type="SAM" id="MobiDB-lite"/>
    </source>
</evidence>
<gene>
    <name evidence="9" type="ORF">QBZ16_002505</name>
</gene>
<keyword evidence="10" id="KW-1185">Reference proteome</keyword>
<feature type="domain" description="VPS37 C-terminal" evidence="8">
    <location>
        <begin position="225"/>
        <end position="308"/>
    </location>
</feature>
<evidence type="ECO:0000256" key="4">
    <source>
        <dbReference type="ARBA" id="ARBA00022753"/>
    </source>
</evidence>
<comment type="subcellular location">
    <subcellularLocation>
        <location evidence="1">Endosome</location>
    </subcellularLocation>
</comment>
<keyword evidence="3 6" id="KW-0813">Transport</keyword>
<dbReference type="SUPFAM" id="SSF54495">
    <property type="entry name" value="UBC-like"/>
    <property type="match status" value="1"/>
</dbReference>
<dbReference type="EMBL" id="JASFZW010000002">
    <property type="protein sequence ID" value="KAK2080109.1"/>
    <property type="molecule type" value="Genomic_DNA"/>
</dbReference>
<reference evidence="9" key="1">
    <citation type="submission" date="2021-01" db="EMBL/GenBank/DDBJ databases">
        <authorList>
            <person name="Eckstrom K.M.E."/>
        </authorList>
    </citation>
    <scope>NUCLEOTIDE SEQUENCE</scope>
    <source>
        <strain evidence="9">UVCC 0001</strain>
    </source>
</reference>
<evidence type="ECO:0000256" key="5">
    <source>
        <dbReference type="ARBA" id="ARBA00022927"/>
    </source>
</evidence>
<dbReference type="InterPro" id="IPR009851">
    <property type="entry name" value="Mod_r"/>
</dbReference>
<keyword evidence="5 6" id="KW-0653">Protein transport</keyword>
<evidence type="ECO:0000313" key="9">
    <source>
        <dbReference type="EMBL" id="KAK2080109.1"/>
    </source>
</evidence>
<dbReference type="PANTHER" id="PTHR13678:SF2">
    <property type="entry name" value="VACUOLAR PROTEIN SORTING-ASSOCIATED PROTEIN 37A"/>
    <property type="match status" value="1"/>
</dbReference>
<keyword evidence="4" id="KW-0967">Endosome</keyword>
<dbReference type="InterPro" id="IPR016135">
    <property type="entry name" value="UBQ-conjugating_enzyme/RWD"/>
</dbReference>
<dbReference type="SUPFAM" id="SSF140111">
    <property type="entry name" value="Endosomal sorting complex assembly domain"/>
    <property type="match status" value="1"/>
</dbReference>
<comment type="similarity">
    <text evidence="2">Belongs to the VPS37 family.</text>
</comment>
<dbReference type="PANTHER" id="PTHR13678">
    <property type="entry name" value="VACUOLAR PROTEIN SORTING-ASSOCIATED PROTEIN 37"/>
    <property type="match status" value="1"/>
</dbReference>
<sequence>MAYPLRQHSFDRQFDRSQQINEALVAVPGCRAVNAERSALELPVGSADGSALVVRVALGPAFPGEAPSMVVSPPIRHPWVDISGSISPPSLFSWGQNKKVRLASVLLQVREELGSRLRTPAHPQPPSMAGPRLGPSPTGVPEVPGSFPALARMPTDQLVQAVSDLRAFASLLEWTENQLQMTKSVTDAWQQNERLAEDNLALCDEMSDLSNQIAIVRSSEFVPAEARFRELYARQQSILEHQAPKVLLERLERAAADAEAASDALLAQPPAASEPLEAWIDRYLRARTAFHLRDIKLRVARQTIPQAV</sequence>
<evidence type="ECO:0000256" key="2">
    <source>
        <dbReference type="ARBA" id="ARBA00007617"/>
    </source>
</evidence>
<evidence type="ECO:0000256" key="1">
    <source>
        <dbReference type="ARBA" id="ARBA00004177"/>
    </source>
</evidence>
<dbReference type="AlphaFoldDB" id="A0AAD9IMR5"/>
<evidence type="ECO:0000259" key="8">
    <source>
        <dbReference type="PROSITE" id="PS51314"/>
    </source>
</evidence>
<protein>
    <recommendedName>
        <fullName evidence="8">VPS37 C-terminal domain-containing protein</fullName>
    </recommendedName>
</protein>
<evidence type="ECO:0000313" key="10">
    <source>
        <dbReference type="Proteomes" id="UP001255856"/>
    </source>
</evidence>
<dbReference type="Pfam" id="PF07200">
    <property type="entry name" value="Mod_r"/>
    <property type="match status" value="1"/>
</dbReference>
<dbReference type="InterPro" id="IPR037202">
    <property type="entry name" value="ESCRT_assembly_dom"/>
</dbReference>
<dbReference type="GO" id="GO:0000813">
    <property type="term" value="C:ESCRT I complex"/>
    <property type="evidence" value="ECO:0007669"/>
    <property type="project" value="TreeGrafter"/>
</dbReference>
<proteinExistence type="inferred from homology"/>
<feature type="region of interest" description="Disordered" evidence="7">
    <location>
        <begin position="117"/>
        <end position="139"/>
    </location>
</feature>
<accession>A0AAD9IMR5</accession>
<dbReference type="GO" id="GO:0006623">
    <property type="term" value="P:protein targeting to vacuole"/>
    <property type="evidence" value="ECO:0007669"/>
    <property type="project" value="TreeGrafter"/>
</dbReference>
<name>A0AAD9IMR5_PROWI</name>
<evidence type="ECO:0000256" key="6">
    <source>
        <dbReference type="PROSITE-ProRule" id="PRU00646"/>
    </source>
</evidence>
<dbReference type="PROSITE" id="PS51314">
    <property type="entry name" value="VPS37_C"/>
    <property type="match status" value="1"/>
</dbReference>
<dbReference type="GO" id="GO:0043162">
    <property type="term" value="P:ubiquitin-dependent protein catabolic process via the multivesicular body sorting pathway"/>
    <property type="evidence" value="ECO:0007669"/>
    <property type="project" value="TreeGrafter"/>
</dbReference>
<organism evidence="9 10">
    <name type="scientific">Prototheca wickerhamii</name>
    <dbReference type="NCBI Taxonomy" id="3111"/>
    <lineage>
        <taxon>Eukaryota</taxon>
        <taxon>Viridiplantae</taxon>
        <taxon>Chlorophyta</taxon>
        <taxon>core chlorophytes</taxon>
        <taxon>Trebouxiophyceae</taxon>
        <taxon>Chlorellales</taxon>
        <taxon>Chlorellaceae</taxon>
        <taxon>Prototheca</taxon>
    </lineage>
</organism>
<comment type="caution">
    <text evidence="9">The sequence shown here is derived from an EMBL/GenBank/DDBJ whole genome shotgun (WGS) entry which is preliminary data.</text>
</comment>
<evidence type="ECO:0000256" key="3">
    <source>
        <dbReference type="ARBA" id="ARBA00022448"/>
    </source>
</evidence>
<dbReference type="Proteomes" id="UP001255856">
    <property type="component" value="Unassembled WGS sequence"/>
</dbReference>
<dbReference type="GO" id="GO:0006612">
    <property type="term" value="P:protein targeting to membrane"/>
    <property type="evidence" value="ECO:0007669"/>
    <property type="project" value="TreeGrafter"/>
</dbReference>